<reference evidence="1" key="1">
    <citation type="journal article" date="2021" name="Genome Biol. Evol.">
        <title>The assembled and annotated genome of the fairy-ring fungus Marasmius oreades.</title>
        <authorList>
            <person name="Hiltunen M."/>
            <person name="Ament-Velasquez S.L."/>
            <person name="Johannesson H."/>
        </authorList>
    </citation>
    <scope>NUCLEOTIDE SEQUENCE</scope>
    <source>
        <strain evidence="1">03SP1</strain>
    </source>
</reference>
<dbReference type="Proteomes" id="UP001049176">
    <property type="component" value="Chromosome 10"/>
</dbReference>
<evidence type="ECO:0000313" key="1">
    <source>
        <dbReference type="EMBL" id="KAG7086385.1"/>
    </source>
</evidence>
<dbReference type="KEGG" id="more:E1B28_002342"/>
<sequence>MREPLVICRIRFRNRCDVKHRSVAVVDNEEIAVTMSHRPALTTWNVDRIVILIATPIIRHFLYIVTTTPSRTIRQPEVSMTDILALSAQFRCYWYRTRACGRLV</sequence>
<organism evidence="1 2">
    <name type="scientific">Marasmius oreades</name>
    <name type="common">fairy-ring Marasmius</name>
    <dbReference type="NCBI Taxonomy" id="181124"/>
    <lineage>
        <taxon>Eukaryota</taxon>
        <taxon>Fungi</taxon>
        <taxon>Dikarya</taxon>
        <taxon>Basidiomycota</taxon>
        <taxon>Agaricomycotina</taxon>
        <taxon>Agaricomycetes</taxon>
        <taxon>Agaricomycetidae</taxon>
        <taxon>Agaricales</taxon>
        <taxon>Marasmiineae</taxon>
        <taxon>Marasmiaceae</taxon>
        <taxon>Marasmius</taxon>
    </lineage>
</organism>
<protein>
    <submittedName>
        <fullName evidence="1">Uncharacterized protein</fullName>
    </submittedName>
</protein>
<gene>
    <name evidence="1" type="ORF">E1B28_002342</name>
</gene>
<proteinExistence type="predicted"/>
<dbReference type="EMBL" id="CM032190">
    <property type="protein sequence ID" value="KAG7086385.1"/>
    <property type="molecule type" value="Genomic_DNA"/>
</dbReference>
<dbReference type="AlphaFoldDB" id="A0A9P7RMU5"/>
<keyword evidence="2" id="KW-1185">Reference proteome</keyword>
<name>A0A9P7RMU5_9AGAR</name>
<dbReference type="GeneID" id="66071418"/>
<accession>A0A9P7RMU5</accession>
<evidence type="ECO:0000313" key="2">
    <source>
        <dbReference type="Proteomes" id="UP001049176"/>
    </source>
</evidence>
<dbReference type="RefSeq" id="XP_043002856.1">
    <property type="nucleotide sequence ID" value="XM_043160712.1"/>
</dbReference>
<comment type="caution">
    <text evidence="1">The sequence shown here is derived from an EMBL/GenBank/DDBJ whole genome shotgun (WGS) entry which is preliminary data.</text>
</comment>